<feature type="compositionally biased region" description="Basic residues" evidence="1">
    <location>
        <begin position="215"/>
        <end position="228"/>
    </location>
</feature>
<evidence type="ECO:0000256" key="1">
    <source>
        <dbReference type="SAM" id="MobiDB-lite"/>
    </source>
</evidence>
<feature type="compositionally biased region" description="Basic residues" evidence="1">
    <location>
        <begin position="239"/>
        <end position="248"/>
    </location>
</feature>
<accession>A0A6J4N236</accession>
<dbReference type="AlphaFoldDB" id="A0A6J4N236"/>
<sequence>EPRRRRLSLRHHGLPPHRPQRAQAAAAVARPLAELRQRPLGGHAACDPAPGLRPGRHPLRPRQQLRAAVRPGGGELRPLPRRRLRAVPRRAGRLHQGRLRHVARPVRPGRRLAQVRAGQPRPVAGADGARLRRHLLQPPLRPRDPPRGDRAGPRHRGALRPRAVRRHLVVLRRQDRGGGLHRPRARHAAAHPPAVVLHAQPLDRGLPRRAEPPRRARGPGHGLHRLHRAGTGPADRPLPRRGARRLASRPRGLHDRRARRGRARPGAGPGRGRAEPRAEAGAAGPPVGAARPPRDVGRHRRLVGRAARHQPRRAVVPRAHRRRAGRDRQARGRVGRQPVGEVDGGV</sequence>
<evidence type="ECO:0000313" key="2">
    <source>
        <dbReference type="EMBL" id="CAA9375017.1"/>
    </source>
</evidence>
<organism evidence="2">
    <name type="scientific">uncultured Nocardioides sp</name>
    <dbReference type="NCBI Taxonomy" id="198441"/>
    <lineage>
        <taxon>Bacteria</taxon>
        <taxon>Bacillati</taxon>
        <taxon>Actinomycetota</taxon>
        <taxon>Actinomycetes</taxon>
        <taxon>Propionibacteriales</taxon>
        <taxon>Nocardioidaceae</taxon>
        <taxon>Nocardioides</taxon>
        <taxon>environmental samples</taxon>
    </lineage>
</organism>
<feature type="compositionally biased region" description="Basic and acidic residues" evidence="1">
    <location>
        <begin position="141"/>
        <end position="152"/>
    </location>
</feature>
<feature type="compositionally biased region" description="Low complexity" evidence="1">
    <location>
        <begin position="190"/>
        <end position="199"/>
    </location>
</feature>
<feature type="compositionally biased region" description="Basic and acidic residues" evidence="1">
    <location>
        <begin position="205"/>
        <end position="214"/>
    </location>
</feature>
<feature type="compositionally biased region" description="Low complexity" evidence="1">
    <location>
        <begin position="21"/>
        <end position="34"/>
    </location>
</feature>
<reference evidence="2" key="1">
    <citation type="submission" date="2020-02" db="EMBL/GenBank/DDBJ databases">
        <authorList>
            <person name="Meier V. D."/>
        </authorList>
    </citation>
    <scope>NUCLEOTIDE SEQUENCE</scope>
    <source>
        <strain evidence="2">AVDCRST_MAG06</strain>
    </source>
</reference>
<feature type="non-terminal residue" evidence="2">
    <location>
        <position position="346"/>
    </location>
</feature>
<feature type="compositionally biased region" description="Low complexity" evidence="1">
    <location>
        <begin position="279"/>
        <end position="291"/>
    </location>
</feature>
<feature type="region of interest" description="Disordered" evidence="1">
    <location>
        <begin position="1"/>
        <end position="61"/>
    </location>
</feature>
<feature type="non-terminal residue" evidence="2">
    <location>
        <position position="1"/>
    </location>
</feature>
<dbReference type="EMBL" id="CADCUP010000034">
    <property type="protein sequence ID" value="CAA9375017.1"/>
    <property type="molecule type" value="Genomic_DNA"/>
</dbReference>
<feature type="compositionally biased region" description="Basic residues" evidence="1">
    <location>
        <begin position="297"/>
        <end position="312"/>
    </location>
</feature>
<protein>
    <submittedName>
        <fullName evidence="2">L-glyceraldehyde 3-phosphate reductase</fullName>
    </submittedName>
</protein>
<feature type="compositionally biased region" description="Basic residues" evidence="1">
    <location>
        <begin position="254"/>
        <end position="263"/>
    </location>
</feature>
<feature type="compositionally biased region" description="Basic residues" evidence="1">
    <location>
        <begin position="1"/>
        <end position="20"/>
    </location>
</feature>
<feature type="compositionally biased region" description="Basic residues" evidence="1">
    <location>
        <begin position="153"/>
        <end position="170"/>
    </location>
</feature>
<name>A0A6J4N236_9ACTN</name>
<feature type="region of interest" description="Disordered" evidence="1">
    <location>
        <begin position="113"/>
        <end position="346"/>
    </location>
</feature>
<proteinExistence type="predicted"/>
<gene>
    <name evidence="2" type="ORF">AVDCRST_MAG06-403</name>
</gene>
<feature type="compositionally biased region" description="Basic residues" evidence="1">
    <location>
        <begin position="179"/>
        <end position="189"/>
    </location>
</feature>